<dbReference type="Proteomes" id="UP000829447">
    <property type="component" value="Linkage Group LG4"/>
</dbReference>
<protein>
    <submittedName>
        <fullName evidence="1">Uncharacterized protein</fullName>
    </submittedName>
</protein>
<name>A0ACC5WDB3_PANGG</name>
<sequence length="244" mass="27405">MYFLHTIEEDDESEALLQEPQLDQKESDEPSPHGIRKSRHETDSESYKATMAYSEKEPVSQEKRSDPNSSTGLAPVALKELRKPHDEPNKRLSSSTPRSFRRSSSSTQTWSKRRISSAARSPIRRNSSTPWSSRTMSSSIPGSAQRRTSLAQSSPSSSAPHEVSGSRSAWRMSGPVEGKGDAPKKMTSSKRTGKAPSRAPRRDSLRRRQRTRPAPEHDDLPAPQWVINLMFDIEEATRHELTVE</sequence>
<comment type="caution">
    <text evidence="1">The sequence shown here is derived from an EMBL/GenBank/DDBJ whole genome shotgun (WGS) entry which is preliminary data.</text>
</comment>
<accession>A0ACC5WDB3</accession>
<reference evidence="1 2" key="1">
    <citation type="journal article" date="2022" name="bioRxiv">
        <title>An ancient truncated duplication of the anti-Mullerian hormone receptor type 2 gene is a potential conserved master sex determinant in the Pangasiidae catfish family.</title>
        <authorList>
            <person name="Wen M."/>
            <person name="Pan Q."/>
            <person name="Jouanno E."/>
            <person name="Montfort J."/>
            <person name="Zahm M."/>
            <person name="Cabau C."/>
            <person name="Klopp C."/>
            <person name="Iampietro C."/>
            <person name="Roques C."/>
            <person name="Bouchez O."/>
            <person name="Castinel A."/>
            <person name="Donnadieu C."/>
            <person name="Parrinello H."/>
            <person name="Poncet C."/>
            <person name="Belmonte E."/>
            <person name="Gautier V."/>
            <person name="Avarre J.-C."/>
            <person name="Dugue R."/>
            <person name="Gustiano R."/>
            <person name="Ha T.T.T."/>
            <person name="Campet M."/>
            <person name="Sriphairoj K."/>
            <person name="Ribolli J."/>
            <person name="de Almeida F.L."/>
            <person name="Desvignes T."/>
            <person name="Postlethwait J.H."/>
            <person name="Bucao C.F."/>
            <person name="Robinson-Rechavi M."/>
            <person name="Bobe J."/>
            <person name="Herpin A."/>
            <person name="Guiguen Y."/>
        </authorList>
    </citation>
    <scope>NUCLEOTIDE SEQUENCE [LARGE SCALE GENOMIC DNA]</scope>
    <source>
        <strain evidence="1">YG-Dec2019</strain>
    </source>
</reference>
<keyword evidence="2" id="KW-1185">Reference proteome</keyword>
<dbReference type="EMBL" id="CM040457">
    <property type="protein sequence ID" value="MCI4377062.1"/>
    <property type="molecule type" value="Genomic_DNA"/>
</dbReference>
<evidence type="ECO:0000313" key="2">
    <source>
        <dbReference type="Proteomes" id="UP000829447"/>
    </source>
</evidence>
<proteinExistence type="predicted"/>
<gene>
    <name evidence="1" type="ORF">PGIGA_G00199160</name>
</gene>
<evidence type="ECO:0000313" key="1">
    <source>
        <dbReference type="EMBL" id="MCI4377062.1"/>
    </source>
</evidence>
<organism evidence="1 2">
    <name type="scientific">Pangasianodon gigas</name>
    <name type="common">Mekong giant catfish</name>
    <name type="synonym">Pangasius gigas</name>
    <dbReference type="NCBI Taxonomy" id="30993"/>
    <lineage>
        <taxon>Eukaryota</taxon>
        <taxon>Metazoa</taxon>
        <taxon>Chordata</taxon>
        <taxon>Craniata</taxon>
        <taxon>Vertebrata</taxon>
        <taxon>Euteleostomi</taxon>
        <taxon>Actinopterygii</taxon>
        <taxon>Neopterygii</taxon>
        <taxon>Teleostei</taxon>
        <taxon>Ostariophysi</taxon>
        <taxon>Siluriformes</taxon>
        <taxon>Pangasiidae</taxon>
        <taxon>Pangasianodon</taxon>
    </lineage>
</organism>